<evidence type="ECO:0000256" key="2">
    <source>
        <dbReference type="ARBA" id="ARBA00022448"/>
    </source>
</evidence>
<dbReference type="AlphaFoldDB" id="A0A8C2AXT8"/>
<keyword evidence="10" id="KW-0407">Ion channel</keyword>
<evidence type="ECO:0000256" key="4">
    <source>
        <dbReference type="ARBA" id="ARBA00022692"/>
    </source>
</evidence>
<dbReference type="Ensembl" id="ENSCCRT00015115712.1">
    <property type="protein sequence ID" value="ENSCCRP00015112175.1"/>
    <property type="gene ID" value="ENSCCRG00015044418.1"/>
</dbReference>
<dbReference type="GO" id="GO:0005886">
    <property type="term" value="C:plasma membrane"/>
    <property type="evidence" value="ECO:0007669"/>
    <property type="project" value="UniProtKB-SubCell"/>
</dbReference>
<dbReference type="PROSITE" id="PS51201">
    <property type="entry name" value="RCK_N"/>
    <property type="match status" value="1"/>
</dbReference>
<keyword evidence="8" id="KW-0406">Ion transport</keyword>
<keyword evidence="3" id="KW-0633">Potassium transport</keyword>
<evidence type="ECO:0000256" key="1">
    <source>
        <dbReference type="ARBA" id="ARBA00004651"/>
    </source>
</evidence>
<protein>
    <submittedName>
        <fullName evidence="15">Potassium channel, subfamily T, member 1</fullName>
    </submittedName>
</protein>
<dbReference type="GO" id="GO:0005228">
    <property type="term" value="F:intracellular sodium-activated potassium channel activity"/>
    <property type="evidence" value="ECO:0007669"/>
    <property type="project" value="TreeGrafter"/>
</dbReference>
<dbReference type="InterPro" id="IPR047871">
    <property type="entry name" value="K_chnl_Slo-like"/>
</dbReference>
<comment type="subcellular location">
    <subcellularLocation>
        <location evidence="1">Cell membrane</location>
        <topology evidence="1">Multi-pass membrane protein</topology>
    </subcellularLocation>
</comment>
<keyword evidence="7 13" id="KW-1133">Transmembrane helix</keyword>
<keyword evidence="4 13" id="KW-0812">Transmembrane</keyword>
<name>A0A8C2AXT8_CYPCA</name>
<comment type="catalytic activity">
    <reaction evidence="11">
        <text>K(+)(in) = K(+)(out)</text>
        <dbReference type="Rhea" id="RHEA:29463"/>
        <dbReference type="ChEBI" id="CHEBI:29103"/>
    </reaction>
</comment>
<evidence type="ECO:0000256" key="10">
    <source>
        <dbReference type="ARBA" id="ARBA00023303"/>
    </source>
</evidence>
<dbReference type="InterPro" id="IPR036291">
    <property type="entry name" value="NAD(P)-bd_dom_sf"/>
</dbReference>
<proteinExistence type="predicted"/>
<dbReference type="FunFam" id="1.10.287.70:FF:000168">
    <property type="entry name" value="Potassium sodium-activated channel subfamily T member 2"/>
    <property type="match status" value="1"/>
</dbReference>
<feature type="transmembrane region" description="Helical" evidence="13">
    <location>
        <begin position="77"/>
        <end position="96"/>
    </location>
</feature>
<evidence type="ECO:0000256" key="12">
    <source>
        <dbReference type="SAM" id="MobiDB-lite"/>
    </source>
</evidence>
<accession>A0A8C2AXT8</accession>
<feature type="region of interest" description="Disordered" evidence="12">
    <location>
        <begin position="613"/>
        <end position="633"/>
    </location>
</feature>
<reference evidence="15" key="1">
    <citation type="submission" date="2025-08" db="UniProtKB">
        <authorList>
            <consortium name="Ensembl"/>
        </authorList>
    </citation>
    <scope>IDENTIFICATION</scope>
</reference>
<evidence type="ECO:0000256" key="9">
    <source>
        <dbReference type="ARBA" id="ARBA00023136"/>
    </source>
</evidence>
<evidence type="ECO:0000259" key="14">
    <source>
        <dbReference type="PROSITE" id="PS51201"/>
    </source>
</evidence>
<evidence type="ECO:0000256" key="11">
    <source>
        <dbReference type="ARBA" id="ARBA00034430"/>
    </source>
</evidence>
<dbReference type="InterPro" id="IPR003929">
    <property type="entry name" value="K_chnl_BK_asu"/>
</dbReference>
<evidence type="ECO:0000256" key="7">
    <source>
        <dbReference type="ARBA" id="ARBA00022989"/>
    </source>
</evidence>
<evidence type="ECO:0000313" key="15">
    <source>
        <dbReference type="Ensembl" id="ENSCCRP00015112175.1"/>
    </source>
</evidence>
<evidence type="ECO:0000256" key="3">
    <source>
        <dbReference type="ARBA" id="ARBA00022538"/>
    </source>
</evidence>
<feature type="transmembrane region" description="Helical" evidence="13">
    <location>
        <begin position="199"/>
        <end position="222"/>
    </location>
</feature>
<evidence type="ECO:0000256" key="5">
    <source>
        <dbReference type="ARBA" id="ARBA00022826"/>
    </source>
</evidence>
<dbReference type="SUPFAM" id="SSF81324">
    <property type="entry name" value="Voltage-gated potassium channels"/>
    <property type="match status" value="1"/>
</dbReference>
<dbReference type="InterPro" id="IPR003148">
    <property type="entry name" value="RCK_N"/>
</dbReference>
<organism evidence="15 16">
    <name type="scientific">Cyprinus carpio</name>
    <name type="common">Common carp</name>
    <dbReference type="NCBI Taxonomy" id="7962"/>
    <lineage>
        <taxon>Eukaryota</taxon>
        <taxon>Metazoa</taxon>
        <taxon>Chordata</taxon>
        <taxon>Craniata</taxon>
        <taxon>Vertebrata</taxon>
        <taxon>Euteleostomi</taxon>
        <taxon>Actinopterygii</taxon>
        <taxon>Neopterygii</taxon>
        <taxon>Teleostei</taxon>
        <taxon>Ostariophysi</taxon>
        <taxon>Cypriniformes</taxon>
        <taxon>Cyprinidae</taxon>
        <taxon>Cyprininae</taxon>
        <taxon>Cyprinus</taxon>
    </lineage>
</organism>
<feature type="transmembrane region" description="Helical" evidence="13">
    <location>
        <begin position="234"/>
        <end position="252"/>
    </location>
</feature>
<evidence type="ECO:0000313" key="16">
    <source>
        <dbReference type="Proteomes" id="UP000694700"/>
    </source>
</evidence>
<dbReference type="Proteomes" id="UP000694700">
    <property type="component" value="Unplaced"/>
</dbReference>
<dbReference type="PANTHER" id="PTHR10027">
    <property type="entry name" value="CALCIUM-ACTIVATED POTASSIUM CHANNEL ALPHA CHAIN"/>
    <property type="match status" value="1"/>
</dbReference>
<dbReference type="InterPro" id="IPR013099">
    <property type="entry name" value="K_chnl_dom"/>
</dbReference>
<dbReference type="Pfam" id="PF07885">
    <property type="entry name" value="Ion_trans_2"/>
    <property type="match status" value="1"/>
</dbReference>
<dbReference type="SUPFAM" id="SSF51735">
    <property type="entry name" value="NAD(P)-binding Rossmann-fold domains"/>
    <property type="match status" value="1"/>
</dbReference>
<dbReference type="Pfam" id="PF22614">
    <property type="entry name" value="Slo-like_RCK"/>
    <property type="match status" value="1"/>
</dbReference>
<dbReference type="FunFam" id="3.40.50.720:FF:000011">
    <property type="entry name" value="Potassium channel subfamily T member 1"/>
    <property type="match status" value="1"/>
</dbReference>
<dbReference type="PANTHER" id="PTHR10027:SF14">
    <property type="entry name" value="POTASSIUM CHANNEL SUBFAMILY T MEMBER 1"/>
    <property type="match status" value="1"/>
</dbReference>
<dbReference type="Gene3D" id="3.40.50.720">
    <property type="entry name" value="NAD(P)-binding Rossmann-like Domain"/>
    <property type="match status" value="1"/>
</dbReference>
<keyword evidence="9 13" id="KW-0472">Membrane</keyword>
<feature type="domain" description="RCK N-terminal" evidence="14">
    <location>
        <begin position="305"/>
        <end position="441"/>
    </location>
</feature>
<evidence type="ECO:0000256" key="13">
    <source>
        <dbReference type="SAM" id="Phobius"/>
    </source>
</evidence>
<evidence type="ECO:0000256" key="6">
    <source>
        <dbReference type="ARBA" id="ARBA00022958"/>
    </source>
</evidence>
<dbReference type="GO" id="GO:0015271">
    <property type="term" value="F:outward rectifier potassium channel activity"/>
    <property type="evidence" value="ECO:0007669"/>
    <property type="project" value="TreeGrafter"/>
</dbReference>
<keyword evidence="5" id="KW-0631">Potassium channel</keyword>
<dbReference type="Gene3D" id="1.10.287.70">
    <property type="match status" value="1"/>
</dbReference>
<sequence>MTEPKSVIKKIWYNFLAQMHSQTSDSDLLAAHWLRLFNKCLFSCRVHVEFYVDENTFKERLKLFFIKNQRSSLRIRIFNFCLKLLTCVLYIIRVMTDNPAQLRHTWELIFWVDRKVPVWAIQVSPKKMHVFFQGNIWEQIFQVSFLLEMLNTVPFIITIFWPPLRNLFIPVFLNCWLAKCALESMINDLHRAIQRTHSAMFNQVLILICTLLCLVFTGTCGIQHLERAGKKSLSLFNALYFCIVTFSTVGFGDVTPQIWPSQLLVVVMICVALVVLPLQFEELIYLWMERQKSGGNYSRHRAQTERHVVLCVSTLKIDLLMDFLNEFYAHPHTQDHYVVILCPCEVDVQVRRILQIPLWSQRVIYLQGSALKNQDLLRAKMDDAEACFILSSRNEADRMAADHQTILRAWAVKDFAPNCPLYVQILKPENKFHVKFADHVVCEEEFKYAMLALNCLCPATSTLITLLVHTSRGQEGQQSPEQWQRMYGRCSGNEVYHIRLGDSMFFREYNSKSFTYAAFHAHKKYGVCLIGVKREDDKSILLNPGPRHIMSASDTCYYINITKEENSAFILRQEEDQGKGRAHWDILNSPSGLPVHSIIASMGTVAMDFQNTSPTESSVKLAPPPENEQGSRRPSIAPVLELADSALNVDVFIFVKGYPPNSPYIGSSPTLCHLLPQKAHFCCLRLDQSCEHVFFEDAKAYGFKNKLIIVSAETAGNGLYNFIVPLRAYYRPRRELNPIVLLLDNLLDSLLQCGVLYADNLVVVDKESTMSAEEDYMADAKTIVNVQTMFRLFPSLSIITELTHPSNMRFMQFRAKDCYSLALSKLEKKERDKGSNLAFMFRLPFAAGRVFSISMLDTLLYQCFVKDYMIPIVRLLLGLDTTPGSGYLCAMHVCEADLWIHTYGRLFQKFCSSSSEIPIGIYRTESHASPEVSIYLSINHSFCPEKGEESKILTRSSSSSDQLEHPLLRKKSMHWTRRLSRRSVKRCDSSLSSIHQRLGVLRRSEREELTELVRNRMQHLGLHTAGYKDVTNLTASDVMNRVNLGYLQDELNDQQNSISYVLINPAPDTLLQLNDVVYPIKLIKCQKHVTKTQIKIKTENIKI</sequence>
<dbReference type="Pfam" id="PF03493">
    <property type="entry name" value="BK_channel_a"/>
    <property type="match status" value="1"/>
</dbReference>
<feature type="transmembrane region" description="Helical" evidence="13">
    <location>
        <begin position="258"/>
        <end position="280"/>
    </location>
</feature>
<keyword evidence="6" id="KW-0630">Potassium</keyword>
<evidence type="ECO:0000256" key="8">
    <source>
        <dbReference type="ARBA" id="ARBA00023065"/>
    </source>
</evidence>
<keyword evidence="2" id="KW-0813">Transport</keyword>